<name>A0ABW3CQB6_9ACTN</name>
<organism evidence="4 5">
    <name type="scientific">Actinomadura adrarensis</name>
    <dbReference type="NCBI Taxonomy" id="1819600"/>
    <lineage>
        <taxon>Bacteria</taxon>
        <taxon>Bacillati</taxon>
        <taxon>Actinomycetota</taxon>
        <taxon>Actinomycetes</taxon>
        <taxon>Streptosporangiales</taxon>
        <taxon>Thermomonosporaceae</taxon>
        <taxon>Actinomadura</taxon>
    </lineage>
</organism>
<dbReference type="InterPro" id="IPR049730">
    <property type="entry name" value="SNF2/RAD54-like_C"/>
</dbReference>
<keyword evidence="5" id="KW-1185">Reference proteome</keyword>
<keyword evidence="4" id="KW-0547">Nucleotide-binding</keyword>
<dbReference type="CDD" id="cd18793">
    <property type="entry name" value="SF2_C_SNF"/>
    <property type="match status" value="1"/>
</dbReference>
<feature type="region of interest" description="Disordered" evidence="2">
    <location>
        <begin position="114"/>
        <end position="138"/>
    </location>
</feature>
<dbReference type="InterPro" id="IPR027417">
    <property type="entry name" value="P-loop_NTPase"/>
</dbReference>
<reference evidence="5" key="1">
    <citation type="journal article" date="2019" name="Int. J. Syst. Evol. Microbiol.">
        <title>The Global Catalogue of Microorganisms (GCM) 10K type strain sequencing project: providing services to taxonomists for standard genome sequencing and annotation.</title>
        <authorList>
            <consortium name="The Broad Institute Genomics Platform"/>
            <consortium name="The Broad Institute Genome Sequencing Center for Infectious Disease"/>
            <person name="Wu L."/>
            <person name="Ma J."/>
        </authorList>
    </citation>
    <scope>NUCLEOTIDE SEQUENCE [LARGE SCALE GENOMIC DNA]</scope>
    <source>
        <strain evidence="5">JCM 31696</strain>
    </source>
</reference>
<sequence>MLDEAAIADPSRYEVEDLKHIYIRRTKAVPEVRESLKGAWADRGPSQPVHAPATDKELAVFEELATRWIPRDRQAASVSANQLVPYQLLKSFLSSHKALLETIDTRIRTLDKLPDRSSTSATRQPGSTGQALRAQVRSTERTALSELRRLAERIDDGDSAKLGALVDELRALGVGPGADTRVVVFSERIPTLRWLAETVPTKLGFAYTRTPDSKKPWLGFGGVVQVMHGEANTDQEQQDIVEKFGLRDDPVRILFTGDIASEGVNLHQQCHLLVHYDLPWSLIRIELDRPGLGGGP</sequence>
<keyword evidence="4" id="KW-0347">Helicase</keyword>
<dbReference type="Pfam" id="PF00271">
    <property type="entry name" value="Helicase_C"/>
    <property type="match status" value="1"/>
</dbReference>
<evidence type="ECO:0000256" key="2">
    <source>
        <dbReference type="SAM" id="MobiDB-lite"/>
    </source>
</evidence>
<keyword evidence="4" id="KW-0067">ATP-binding</keyword>
<feature type="compositionally biased region" description="Polar residues" evidence="2">
    <location>
        <begin position="116"/>
        <end position="130"/>
    </location>
</feature>
<evidence type="ECO:0000256" key="1">
    <source>
        <dbReference type="ARBA" id="ARBA00022801"/>
    </source>
</evidence>
<dbReference type="PROSITE" id="PS51194">
    <property type="entry name" value="HELICASE_CTER"/>
    <property type="match status" value="1"/>
</dbReference>
<evidence type="ECO:0000313" key="4">
    <source>
        <dbReference type="EMBL" id="MFD0856746.1"/>
    </source>
</evidence>
<protein>
    <submittedName>
        <fullName evidence="4">C-terminal helicase domain-containing protein</fullName>
    </submittedName>
</protein>
<dbReference type="InterPro" id="IPR001650">
    <property type="entry name" value="Helicase_C-like"/>
</dbReference>
<keyword evidence="1" id="KW-0378">Hydrolase</keyword>
<gene>
    <name evidence="4" type="ORF">ACFQ07_31225</name>
</gene>
<dbReference type="EMBL" id="JBHTIR010004245">
    <property type="protein sequence ID" value="MFD0856746.1"/>
    <property type="molecule type" value="Genomic_DNA"/>
</dbReference>
<dbReference type="SUPFAM" id="SSF52540">
    <property type="entry name" value="P-loop containing nucleoside triphosphate hydrolases"/>
    <property type="match status" value="1"/>
</dbReference>
<proteinExistence type="predicted"/>
<dbReference type="GO" id="GO:0004386">
    <property type="term" value="F:helicase activity"/>
    <property type="evidence" value="ECO:0007669"/>
    <property type="project" value="UniProtKB-KW"/>
</dbReference>
<dbReference type="Proteomes" id="UP001597083">
    <property type="component" value="Unassembled WGS sequence"/>
</dbReference>
<evidence type="ECO:0000313" key="5">
    <source>
        <dbReference type="Proteomes" id="UP001597083"/>
    </source>
</evidence>
<feature type="domain" description="Helicase C-terminal" evidence="3">
    <location>
        <begin position="161"/>
        <end position="296"/>
    </location>
</feature>
<comment type="caution">
    <text evidence="4">The sequence shown here is derived from an EMBL/GenBank/DDBJ whole genome shotgun (WGS) entry which is preliminary data.</text>
</comment>
<dbReference type="Gene3D" id="3.40.50.300">
    <property type="entry name" value="P-loop containing nucleotide triphosphate hydrolases"/>
    <property type="match status" value="1"/>
</dbReference>
<evidence type="ECO:0000259" key="3">
    <source>
        <dbReference type="PROSITE" id="PS51194"/>
    </source>
</evidence>
<accession>A0ABW3CQB6</accession>